<reference evidence="1 2" key="1">
    <citation type="submission" date="2017-09" db="EMBL/GenBank/DDBJ databases">
        <title>Depth-based differentiation of microbial function through sediment-hosted aquifers and enrichment of novel symbionts in the deep terrestrial subsurface.</title>
        <authorList>
            <person name="Probst A.J."/>
            <person name="Ladd B."/>
            <person name="Jarett J.K."/>
            <person name="Geller-Mcgrath D.E."/>
            <person name="Sieber C.M."/>
            <person name="Emerson J.B."/>
            <person name="Anantharaman K."/>
            <person name="Thomas B.C."/>
            <person name="Malmstrom R."/>
            <person name="Stieglmeier M."/>
            <person name="Klingl A."/>
            <person name="Woyke T."/>
            <person name="Ryan C.M."/>
            <person name="Banfield J.F."/>
        </authorList>
    </citation>
    <scope>NUCLEOTIDE SEQUENCE [LARGE SCALE GENOMIC DNA]</scope>
    <source>
        <strain evidence="1">CG23_combo_of_CG06-09_8_20_14_all_41_10</strain>
    </source>
</reference>
<organism evidence="1 2">
    <name type="scientific">Candidatus Sherwoodlollariibacterium unditelluris</name>
    <dbReference type="NCBI Taxonomy" id="1974757"/>
    <lineage>
        <taxon>Bacteria</taxon>
        <taxon>Pseudomonadati</taxon>
        <taxon>Candidatus Omnitrophota</taxon>
        <taxon>Candidatus Sherwoodlollariibacterium</taxon>
    </lineage>
</organism>
<dbReference type="Proteomes" id="UP000231292">
    <property type="component" value="Unassembled WGS sequence"/>
</dbReference>
<name>A0A2G9YLR8_9BACT</name>
<proteinExistence type="predicted"/>
<accession>A0A2G9YLR8</accession>
<dbReference type="Pfam" id="PF05973">
    <property type="entry name" value="Gp49"/>
    <property type="match status" value="1"/>
</dbReference>
<evidence type="ECO:0000313" key="1">
    <source>
        <dbReference type="EMBL" id="PIP19451.1"/>
    </source>
</evidence>
<gene>
    <name evidence="1" type="ORF">COX41_02890</name>
</gene>
<evidence type="ECO:0008006" key="3">
    <source>
        <dbReference type="Google" id="ProtNLM"/>
    </source>
</evidence>
<sequence length="149" mass="17528">MAIPTSQRAVVGLPIAQPKKEEYIFYQGEKFQVEFYFTEAGKIPAKECLEESALDIKVKLAALVKYIAEQGKIFDITKFRVIDSKEKIYEFKPLQYRFFNFFYEGRKIIITNGYVKKSQKVSRKDLERARDIKKDYTYRVKGGSYYGKE</sequence>
<dbReference type="InterPro" id="IPR009241">
    <property type="entry name" value="HigB-like"/>
</dbReference>
<dbReference type="AlphaFoldDB" id="A0A2G9YLR8"/>
<evidence type="ECO:0000313" key="2">
    <source>
        <dbReference type="Proteomes" id="UP000231292"/>
    </source>
</evidence>
<dbReference type="EMBL" id="PCRK01000064">
    <property type="protein sequence ID" value="PIP19451.1"/>
    <property type="molecule type" value="Genomic_DNA"/>
</dbReference>
<comment type="caution">
    <text evidence="1">The sequence shown here is derived from an EMBL/GenBank/DDBJ whole genome shotgun (WGS) entry which is preliminary data.</text>
</comment>
<protein>
    <recommendedName>
        <fullName evidence="3">Addiction module toxin RelE</fullName>
    </recommendedName>
</protein>